<sequence>MQGMLRCALVAAVLLACVGTASADELRVLGATLQLPFAYQRVHATQRSSHYAAMRTSESLEIAILDGPAQGQHLYVVADYWSDEDVDMGKLRTALRTQADEDRKRPGVREIAQVRIGGYDFWYMDGRVKNTNAQWPENMGATGEVGGGLLSVDFFAKDAAPLTPALAEALKSLAIDFDPLMRAKSRFGQEAEQMVQGTVIDTPLGRIELGKGAIARMVSSGVQYDGNGAAIGRERGFVARREGFWRPSFPTGLNFGCMSDDDARYKRLMSLYDDDDSVSIKERTIATGAPAPVPFLGGTGVLVRGKGPENYSRATILRTALRKDGTVYYATITRDGGTNIESDVNEWLETAAPQCRMDPVVAPAPGAPPAPKPAAGDDAAPRVSTR</sequence>
<feature type="region of interest" description="Disordered" evidence="1">
    <location>
        <begin position="358"/>
        <end position="386"/>
    </location>
</feature>
<evidence type="ECO:0000256" key="1">
    <source>
        <dbReference type="SAM" id="MobiDB-lite"/>
    </source>
</evidence>
<feature type="chain" id="PRO_5001996293" evidence="2">
    <location>
        <begin position="24"/>
        <end position="386"/>
    </location>
</feature>
<protein>
    <submittedName>
        <fullName evidence="3">Uncharacterized protein</fullName>
    </submittedName>
</protein>
<accession>A0A0A2WI37</accession>
<keyword evidence="4" id="KW-1185">Reference proteome</keyword>
<reference evidence="3 4" key="1">
    <citation type="submission" date="2014-09" db="EMBL/GenBank/DDBJ databases">
        <title>Genome sequences of Lysobacter dokdonensis DS-58.</title>
        <authorList>
            <person name="Kim J.F."/>
            <person name="Kwak M.-J."/>
        </authorList>
    </citation>
    <scope>NUCLEOTIDE SEQUENCE [LARGE SCALE GENOMIC DNA]</scope>
    <source>
        <strain evidence="3 4">DS-58</strain>
    </source>
</reference>
<feature type="signal peptide" evidence="2">
    <location>
        <begin position="1"/>
        <end position="23"/>
    </location>
</feature>
<dbReference type="PATRIC" id="fig|1300345.3.peg.2444"/>
<evidence type="ECO:0000256" key="2">
    <source>
        <dbReference type="SAM" id="SignalP"/>
    </source>
</evidence>
<dbReference type="PROSITE" id="PS51257">
    <property type="entry name" value="PROKAR_LIPOPROTEIN"/>
    <property type="match status" value="1"/>
</dbReference>
<dbReference type="AlphaFoldDB" id="A0A0A2WI37"/>
<dbReference type="Proteomes" id="UP000030518">
    <property type="component" value="Unassembled WGS sequence"/>
</dbReference>
<dbReference type="RefSeq" id="WP_152600010.1">
    <property type="nucleotide sequence ID" value="NZ_JRKJ01000020.1"/>
</dbReference>
<dbReference type="EMBL" id="JRKJ01000020">
    <property type="protein sequence ID" value="KGQ18372.1"/>
    <property type="molecule type" value="Genomic_DNA"/>
</dbReference>
<name>A0A0A2WI37_9GAMM</name>
<evidence type="ECO:0000313" key="4">
    <source>
        <dbReference type="Proteomes" id="UP000030518"/>
    </source>
</evidence>
<gene>
    <name evidence="3" type="ORF">LF41_1371</name>
</gene>
<dbReference type="STRING" id="1300345.LF41_1371"/>
<comment type="caution">
    <text evidence="3">The sequence shown here is derived from an EMBL/GenBank/DDBJ whole genome shotgun (WGS) entry which is preliminary data.</text>
</comment>
<proteinExistence type="predicted"/>
<organism evidence="3 4">
    <name type="scientific">Lysobacter dokdonensis DS-58</name>
    <dbReference type="NCBI Taxonomy" id="1300345"/>
    <lineage>
        <taxon>Bacteria</taxon>
        <taxon>Pseudomonadati</taxon>
        <taxon>Pseudomonadota</taxon>
        <taxon>Gammaproteobacteria</taxon>
        <taxon>Lysobacterales</taxon>
        <taxon>Lysobacteraceae</taxon>
        <taxon>Noviluteimonas</taxon>
    </lineage>
</organism>
<keyword evidence="2" id="KW-0732">Signal</keyword>
<evidence type="ECO:0000313" key="3">
    <source>
        <dbReference type="EMBL" id="KGQ18372.1"/>
    </source>
</evidence>